<keyword evidence="2" id="KW-1185">Reference proteome</keyword>
<dbReference type="Proteomes" id="UP000516197">
    <property type="component" value="Segment"/>
</dbReference>
<gene>
    <name evidence="1" type="ORF">A2_62</name>
</gene>
<protein>
    <submittedName>
        <fullName evidence="1">Uncharacterized protein</fullName>
    </submittedName>
</protein>
<organism evidence="1 2">
    <name type="scientific">Enterococcus phage vB_EfaM_A2</name>
    <dbReference type="NCBI Taxonomy" id="2767513"/>
    <lineage>
        <taxon>Viruses</taxon>
        <taxon>Duplodnaviria</taxon>
        <taxon>Heunggongvirae</taxon>
        <taxon>Uroviricota</taxon>
        <taxon>Caudoviricetes</taxon>
        <taxon>Herelleviridae</taxon>
        <taxon>Brockvirinae</taxon>
        <taxon>Schiekvirus</taxon>
        <taxon>Schiekvirus A2</taxon>
    </lineage>
</organism>
<evidence type="ECO:0000313" key="2">
    <source>
        <dbReference type="Proteomes" id="UP000516197"/>
    </source>
</evidence>
<dbReference type="EMBL" id="MT856905">
    <property type="protein sequence ID" value="QNL31130.1"/>
    <property type="molecule type" value="Genomic_DNA"/>
</dbReference>
<sequence length="30" mass="3285">MKGEQIMSKVLVPDKCPYCGAKSDNLGEEN</sequence>
<evidence type="ECO:0000313" key="1">
    <source>
        <dbReference type="EMBL" id="QNL31130.1"/>
    </source>
</evidence>
<accession>A0A7G9A3E1</accession>
<reference evidence="1 2" key="1">
    <citation type="submission" date="2020-08" db="EMBL/GenBank/DDBJ databases">
        <title>Characterizing phage-host interactions in a simplified human intestinal 1 barrier model.</title>
        <authorList>
            <person name="Buttimer C.T.H."/>
            <person name="Nunez-Sanchez M.A."/>
            <person name="Colom J."/>
            <person name="Walsh L."/>
            <person name="Bolocan A."/>
            <person name="Pang R."/>
            <person name="Gahan C."/>
            <person name="Hill C."/>
        </authorList>
    </citation>
    <scope>NUCLEOTIDE SEQUENCE [LARGE SCALE GENOMIC DNA]</scope>
</reference>
<proteinExistence type="predicted"/>
<name>A0A7G9A3E1_9CAUD</name>